<dbReference type="KEGG" id="psua:FLK61_23990"/>
<protein>
    <submittedName>
        <fullName evidence="2">Uncharacterized protein</fullName>
    </submittedName>
</protein>
<dbReference type="RefSeq" id="WP_176007896.1">
    <property type="nucleotide sequence ID" value="NZ_CP041372.2"/>
</dbReference>
<feature type="transmembrane region" description="Helical" evidence="1">
    <location>
        <begin position="38"/>
        <end position="60"/>
    </location>
</feature>
<gene>
    <name evidence="2" type="ORF">FLK61_23990</name>
</gene>
<organism evidence="2 3">
    <name type="scientific">Paenalkalicoccus suaedae</name>
    <dbReference type="NCBI Taxonomy" id="2592382"/>
    <lineage>
        <taxon>Bacteria</taxon>
        <taxon>Bacillati</taxon>
        <taxon>Bacillota</taxon>
        <taxon>Bacilli</taxon>
        <taxon>Bacillales</taxon>
        <taxon>Bacillaceae</taxon>
        <taxon>Paenalkalicoccus</taxon>
    </lineage>
</organism>
<keyword evidence="3" id="KW-1185">Reference proteome</keyword>
<evidence type="ECO:0000313" key="2">
    <source>
        <dbReference type="EMBL" id="QKS69851.1"/>
    </source>
</evidence>
<accession>A0A859FB27</accession>
<reference evidence="3" key="1">
    <citation type="submission" date="2019-07" db="EMBL/GenBank/DDBJ databases">
        <title>Bacillus alkalisoli sp. nov. isolated from saline soil.</title>
        <authorList>
            <person name="Sun J.-Q."/>
            <person name="Xu L."/>
        </authorList>
    </citation>
    <scope>NUCLEOTIDE SEQUENCE [LARGE SCALE GENOMIC DNA]</scope>
    <source>
        <strain evidence="3">M4U3P1</strain>
    </source>
</reference>
<evidence type="ECO:0000256" key="1">
    <source>
        <dbReference type="SAM" id="Phobius"/>
    </source>
</evidence>
<keyword evidence="1" id="KW-0472">Membrane</keyword>
<sequence length="64" mass="7410">MRFDYTKGLLLKGGINVSDFKLFRQVATYIRQTPFWKLLLIIMAISAITTLITLFTLDLLNMIN</sequence>
<dbReference type="Proteomes" id="UP000318138">
    <property type="component" value="Chromosome"/>
</dbReference>
<dbReference type="AlphaFoldDB" id="A0A859FB27"/>
<keyword evidence="1" id="KW-1133">Transmembrane helix</keyword>
<keyword evidence="1" id="KW-0812">Transmembrane</keyword>
<evidence type="ECO:0000313" key="3">
    <source>
        <dbReference type="Proteomes" id="UP000318138"/>
    </source>
</evidence>
<name>A0A859FB27_9BACI</name>
<proteinExistence type="predicted"/>
<dbReference type="EMBL" id="CP041372">
    <property type="protein sequence ID" value="QKS69851.1"/>
    <property type="molecule type" value="Genomic_DNA"/>
</dbReference>